<dbReference type="EMBL" id="CP036268">
    <property type="protein sequence ID" value="QDT39626.1"/>
    <property type="molecule type" value="Genomic_DNA"/>
</dbReference>
<dbReference type="KEGG" id="svp:Pan189_40350"/>
<accession>A0A517R6U9</accession>
<proteinExistence type="predicted"/>
<dbReference type="Proteomes" id="UP000317318">
    <property type="component" value="Chromosome"/>
</dbReference>
<reference evidence="1 2" key="1">
    <citation type="submission" date="2019-02" db="EMBL/GenBank/DDBJ databases">
        <title>Deep-cultivation of Planctomycetes and their phenomic and genomic characterization uncovers novel biology.</title>
        <authorList>
            <person name="Wiegand S."/>
            <person name="Jogler M."/>
            <person name="Boedeker C."/>
            <person name="Pinto D."/>
            <person name="Vollmers J."/>
            <person name="Rivas-Marin E."/>
            <person name="Kohn T."/>
            <person name="Peeters S.H."/>
            <person name="Heuer A."/>
            <person name="Rast P."/>
            <person name="Oberbeckmann S."/>
            <person name="Bunk B."/>
            <person name="Jeske O."/>
            <person name="Meyerdierks A."/>
            <person name="Storesund J.E."/>
            <person name="Kallscheuer N."/>
            <person name="Luecker S."/>
            <person name="Lage O.M."/>
            <person name="Pohl T."/>
            <person name="Merkel B.J."/>
            <person name="Hornburger P."/>
            <person name="Mueller R.-W."/>
            <person name="Bruemmer F."/>
            <person name="Labrenz M."/>
            <person name="Spormann A.M."/>
            <person name="Op den Camp H."/>
            <person name="Overmann J."/>
            <person name="Amann R."/>
            <person name="Jetten M.S.M."/>
            <person name="Mascher T."/>
            <person name="Medema M.H."/>
            <person name="Devos D.P."/>
            <person name="Kaster A.-K."/>
            <person name="Ovreas L."/>
            <person name="Rohde M."/>
            <person name="Galperin M.Y."/>
            <person name="Jogler C."/>
        </authorList>
    </citation>
    <scope>NUCLEOTIDE SEQUENCE [LARGE SCALE GENOMIC DNA]</scope>
    <source>
        <strain evidence="1 2">Pan189</strain>
    </source>
</reference>
<organism evidence="1 2">
    <name type="scientific">Stratiformator vulcanicus</name>
    <dbReference type="NCBI Taxonomy" id="2527980"/>
    <lineage>
        <taxon>Bacteria</taxon>
        <taxon>Pseudomonadati</taxon>
        <taxon>Planctomycetota</taxon>
        <taxon>Planctomycetia</taxon>
        <taxon>Planctomycetales</taxon>
        <taxon>Planctomycetaceae</taxon>
        <taxon>Stratiformator</taxon>
    </lineage>
</organism>
<gene>
    <name evidence="1" type="ORF">Pan189_40350</name>
</gene>
<dbReference type="AlphaFoldDB" id="A0A517R6U9"/>
<sequence>MGLDVADFVLDYEKSFGIEEADAAWFGDMATVDDLVLRAVRDGEHPNGSAWSDGDAHRRVLELLQEHFNIPRGEIDRRNRLIEDLKLY</sequence>
<keyword evidence="2" id="KW-1185">Reference proteome</keyword>
<dbReference type="RefSeq" id="WP_145365752.1">
    <property type="nucleotide sequence ID" value="NZ_CP036268.1"/>
</dbReference>
<evidence type="ECO:0000313" key="1">
    <source>
        <dbReference type="EMBL" id="QDT39626.1"/>
    </source>
</evidence>
<name>A0A517R6U9_9PLAN</name>
<protein>
    <submittedName>
        <fullName evidence="1">Uncharacterized protein</fullName>
    </submittedName>
</protein>
<evidence type="ECO:0000313" key="2">
    <source>
        <dbReference type="Proteomes" id="UP000317318"/>
    </source>
</evidence>